<feature type="transmembrane region" description="Helical" evidence="2">
    <location>
        <begin position="298"/>
        <end position="319"/>
    </location>
</feature>
<dbReference type="Pfam" id="PF26514">
    <property type="entry name" value="DUF8173"/>
    <property type="match status" value="1"/>
</dbReference>
<keyword evidence="2" id="KW-0472">Membrane</keyword>
<keyword evidence="2" id="KW-1133">Transmembrane helix</keyword>
<evidence type="ECO:0000256" key="1">
    <source>
        <dbReference type="SAM" id="MobiDB-lite"/>
    </source>
</evidence>
<dbReference type="STRING" id="317018.AVL63_09790"/>
<comment type="caution">
    <text evidence="4">The sequence shown here is derived from an EMBL/GenBank/DDBJ whole genome shotgun (WGS) entry which is preliminary data.</text>
</comment>
<organism evidence="4 5">
    <name type="scientific">Nesterenkonia jeotgali</name>
    <dbReference type="NCBI Taxonomy" id="317018"/>
    <lineage>
        <taxon>Bacteria</taxon>
        <taxon>Bacillati</taxon>
        <taxon>Actinomycetota</taxon>
        <taxon>Actinomycetes</taxon>
        <taxon>Micrococcales</taxon>
        <taxon>Micrococcaceae</taxon>
        <taxon>Nesterenkonia</taxon>
    </lineage>
</organism>
<keyword evidence="5" id="KW-1185">Reference proteome</keyword>
<feature type="region of interest" description="Disordered" evidence="1">
    <location>
        <begin position="33"/>
        <end position="66"/>
    </location>
</feature>
<dbReference type="InterPro" id="IPR058486">
    <property type="entry name" value="DUF8173"/>
</dbReference>
<protein>
    <recommendedName>
        <fullName evidence="3">DUF8173 domain-containing protein</fullName>
    </recommendedName>
</protein>
<dbReference type="RefSeq" id="WP_058887598.1">
    <property type="nucleotide sequence ID" value="NZ_LQBM01000001.1"/>
</dbReference>
<dbReference type="OrthoDB" id="4932388at2"/>
<proteinExistence type="predicted"/>
<feature type="domain" description="DUF8173" evidence="3">
    <location>
        <begin position="214"/>
        <end position="372"/>
    </location>
</feature>
<sequence length="391" mass="40570">MSGYSPTRRLLATTLISGVLIIGPAAGAFGTSSTLDAPDSTPSSSDSATILASADASPGSDGQGPQFYDGSVIDVSEDVQGDVYAAGQHVTISGDVSGDVIAAAQTIEITGTVDGNVRLAAQNVSISGEIERSGTIFAATVDLTEQGSIGTDLVGAAAEIDISGAIERDMVASVEELQIDGSVGGDVTYYSAAEASISNDAVGGEVERITPSPAAEQPEASPGQIFLFWLLGLLYALVALSLITVLAGLLLPRRLTLVTDQLRHSPWKALLVGFVAAVTVPIVLVVLLITIIGAPLALLGALIWLLMTLATFVYASFFLGRLILRNSRPPVVMALLGGVILIIALHIPWVNILVWLAMVFFGLGAQLLDLYDHRTRRAPRQPAAAVSETSP</sequence>
<feature type="compositionally biased region" description="Low complexity" evidence="1">
    <location>
        <begin position="33"/>
        <end position="49"/>
    </location>
</feature>
<gene>
    <name evidence="4" type="ORF">AVL63_09790</name>
</gene>
<reference evidence="5" key="1">
    <citation type="submission" date="2015-12" db="EMBL/GenBank/DDBJ databases">
        <authorList>
            <person name="Nair G.R."/>
            <person name="Kaur G."/>
            <person name="Mayilraj S."/>
        </authorList>
    </citation>
    <scope>NUCLEOTIDE SEQUENCE [LARGE SCALE GENOMIC DNA]</scope>
    <source>
        <strain evidence="5">CD08_7</strain>
    </source>
</reference>
<evidence type="ECO:0000259" key="3">
    <source>
        <dbReference type="Pfam" id="PF26514"/>
    </source>
</evidence>
<accession>A0A0W8IKG4</accession>
<evidence type="ECO:0000313" key="4">
    <source>
        <dbReference type="EMBL" id="KUG60623.1"/>
    </source>
</evidence>
<dbReference type="AlphaFoldDB" id="A0A0W8IKG4"/>
<feature type="transmembrane region" description="Helical" evidence="2">
    <location>
        <begin position="353"/>
        <end position="371"/>
    </location>
</feature>
<dbReference type="Proteomes" id="UP000054023">
    <property type="component" value="Unassembled WGS sequence"/>
</dbReference>
<name>A0A0W8IKG4_9MICC</name>
<feature type="transmembrane region" description="Helical" evidence="2">
    <location>
        <begin position="331"/>
        <end position="347"/>
    </location>
</feature>
<feature type="transmembrane region" description="Helical" evidence="2">
    <location>
        <begin position="271"/>
        <end position="292"/>
    </location>
</feature>
<keyword evidence="2" id="KW-0812">Transmembrane</keyword>
<dbReference type="EMBL" id="LQBM01000001">
    <property type="protein sequence ID" value="KUG60623.1"/>
    <property type="molecule type" value="Genomic_DNA"/>
</dbReference>
<evidence type="ECO:0000313" key="5">
    <source>
        <dbReference type="Proteomes" id="UP000054023"/>
    </source>
</evidence>
<feature type="transmembrane region" description="Helical" evidence="2">
    <location>
        <begin position="226"/>
        <end position="251"/>
    </location>
</feature>
<evidence type="ECO:0000256" key="2">
    <source>
        <dbReference type="SAM" id="Phobius"/>
    </source>
</evidence>